<evidence type="ECO:0000256" key="1">
    <source>
        <dbReference type="ARBA" id="ARBA00022490"/>
    </source>
</evidence>
<evidence type="ECO:0000256" key="3">
    <source>
        <dbReference type="ARBA" id="ARBA00022723"/>
    </source>
</evidence>
<dbReference type="SUPFAM" id="SSF53448">
    <property type="entry name" value="Nucleotide-diphospho-sugar transferases"/>
    <property type="match status" value="1"/>
</dbReference>
<evidence type="ECO:0000313" key="9">
    <source>
        <dbReference type="EMBL" id="GAA5523667.1"/>
    </source>
</evidence>
<dbReference type="PANTHER" id="PTHR19136:SF81">
    <property type="entry name" value="MOLYBDENUM COFACTOR GUANYLYLTRANSFERASE"/>
    <property type="match status" value="1"/>
</dbReference>
<dbReference type="CDD" id="cd02503">
    <property type="entry name" value="MobA"/>
    <property type="match status" value="1"/>
</dbReference>
<evidence type="ECO:0000256" key="7">
    <source>
        <dbReference type="ARBA" id="ARBA00023150"/>
    </source>
</evidence>
<dbReference type="InterPro" id="IPR025877">
    <property type="entry name" value="MobA-like_NTP_Trfase"/>
</dbReference>
<dbReference type="GO" id="GO:0016779">
    <property type="term" value="F:nucleotidyltransferase activity"/>
    <property type="evidence" value="ECO:0007669"/>
    <property type="project" value="UniProtKB-KW"/>
</dbReference>
<keyword evidence="10" id="KW-1185">Reference proteome</keyword>
<dbReference type="Proteomes" id="UP001408594">
    <property type="component" value="Unassembled WGS sequence"/>
</dbReference>
<dbReference type="InterPro" id="IPR029044">
    <property type="entry name" value="Nucleotide-diphossugar_trans"/>
</dbReference>
<gene>
    <name evidence="9" type="primary">mobA</name>
    <name evidence="9" type="ORF">Maes01_00216</name>
</gene>
<dbReference type="Gene3D" id="3.90.550.10">
    <property type="entry name" value="Spore Coat Polysaccharide Biosynthesis Protein SpsA, Chain A"/>
    <property type="match status" value="1"/>
</dbReference>
<evidence type="ECO:0000313" key="10">
    <source>
        <dbReference type="Proteomes" id="UP001408594"/>
    </source>
</evidence>
<dbReference type="InterPro" id="IPR013482">
    <property type="entry name" value="Molybde_CF_guanTrfase"/>
</dbReference>
<evidence type="ECO:0000256" key="6">
    <source>
        <dbReference type="ARBA" id="ARBA00023134"/>
    </source>
</evidence>
<evidence type="ECO:0000256" key="2">
    <source>
        <dbReference type="ARBA" id="ARBA00022679"/>
    </source>
</evidence>
<dbReference type="Pfam" id="PF12804">
    <property type="entry name" value="NTP_transf_3"/>
    <property type="match status" value="1"/>
</dbReference>
<evidence type="ECO:0000256" key="4">
    <source>
        <dbReference type="ARBA" id="ARBA00022741"/>
    </source>
</evidence>
<dbReference type="PANTHER" id="PTHR19136">
    <property type="entry name" value="MOLYBDENUM COFACTOR GUANYLYLTRANSFERASE"/>
    <property type="match status" value="1"/>
</dbReference>
<keyword evidence="5" id="KW-0460">Magnesium</keyword>
<protein>
    <submittedName>
        <fullName evidence="9">Molybdenum cofactor guanylyltransferase</fullName>
    </submittedName>
</protein>
<feature type="domain" description="MobA-like NTP transferase" evidence="8">
    <location>
        <begin position="1"/>
        <end position="133"/>
    </location>
</feature>
<evidence type="ECO:0000256" key="5">
    <source>
        <dbReference type="ARBA" id="ARBA00022842"/>
    </source>
</evidence>
<name>A0ABP9WKD1_9GAMM</name>
<keyword evidence="9" id="KW-0548">Nucleotidyltransferase</keyword>
<dbReference type="EMBL" id="BAABRT010000001">
    <property type="protein sequence ID" value="GAA5523667.1"/>
    <property type="molecule type" value="Genomic_DNA"/>
</dbReference>
<keyword evidence="7" id="KW-0501">Molybdenum cofactor biosynthesis</keyword>
<keyword evidence="6" id="KW-0342">GTP-binding</keyword>
<evidence type="ECO:0000259" key="8">
    <source>
        <dbReference type="Pfam" id="PF12804"/>
    </source>
</evidence>
<keyword evidence="3" id="KW-0479">Metal-binding</keyword>
<keyword evidence="1" id="KW-0963">Cytoplasm</keyword>
<accession>A0ABP9WKD1</accession>
<keyword evidence="4" id="KW-0547">Nucleotide-binding</keyword>
<keyword evidence="2" id="KW-0808">Transferase</keyword>
<comment type="caution">
    <text evidence="9">The sequence shown here is derived from an EMBL/GenBank/DDBJ whole genome shotgun (WGS) entry which is preliminary data.</text>
</comment>
<reference evidence="9 10" key="1">
    <citation type="submission" date="2024-02" db="EMBL/GenBank/DDBJ databases">
        <title>Microbulbifer aestuariivivens NBRC 112533.</title>
        <authorList>
            <person name="Ichikawa N."/>
            <person name="Katano-Makiyama Y."/>
            <person name="Hidaka K."/>
        </authorList>
    </citation>
    <scope>NUCLEOTIDE SEQUENCE [LARGE SCALE GENOMIC DNA]</scope>
    <source>
        <strain evidence="9 10">NBRC 112533</strain>
    </source>
</reference>
<sequence>MAGGRSSRMGRDKSRLPLPGGELFLERAIGLLRALPLAEVFVSGNHADGIPDLIPGRGPLGGLYSVTSVIDTGAVLVIPVDMPLLNAELLTRLLREGESSGCACYFGDFYFPFWLPLSSEVRVFLRAVVEGRGPRSVGALLRHVGARQLPMPACQQVFNNINTPAEYTANYPQVNYPKAN</sequence>
<proteinExistence type="predicted"/>
<organism evidence="9 10">
    <name type="scientific">Microbulbifer aestuariivivens</name>
    <dbReference type="NCBI Taxonomy" id="1908308"/>
    <lineage>
        <taxon>Bacteria</taxon>
        <taxon>Pseudomonadati</taxon>
        <taxon>Pseudomonadota</taxon>
        <taxon>Gammaproteobacteria</taxon>
        <taxon>Cellvibrionales</taxon>
        <taxon>Microbulbiferaceae</taxon>
        <taxon>Microbulbifer</taxon>
    </lineage>
</organism>